<dbReference type="PANTHER" id="PTHR43685">
    <property type="entry name" value="GLYCOSYLTRANSFERASE"/>
    <property type="match status" value="1"/>
</dbReference>
<dbReference type="AlphaFoldDB" id="A0A926KMA6"/>
<dbReference type="CDD" id="cd06433">
    <property type="entry name" value="GT_2_WfgS_like"/>
    <property type="match status" value="1"/>
</dbReference>
<dbReference type="Pfam" id="PF00535">
    <property type="entry name" value="Glycos_transf_2"/>
    <property type="match status" value="1"/>
</dbReference>
<comment type="caution">
    <text evidence="2">The sequence shown here is derived from an EMBL/GenBank/DDBJ whole genome shotgun (WGS) entry which is preliminary data.</text>
</comment>
<dbReference type="RefSeq" id="WP_188173532.1">
    <property type="nucleotide sequence ID" value="NZ_JACVVD010000002.1"/>
</dbReference>
<feature type="domain" description="Glycosyltransferase 2-like" evidence="1">
    <location>
        <begin position="7"/>
        <end position="141"/>
    </location>
</feature>
<organism evidence="2 3">
    <name type="scientific">Paenibacillus sedimenti</name>
    <dbReference type="NCBI Taxonomy" id="2770274"/>
    <lineage>
        <taxon>Bacteria</taxon>
        <taxon>Bacillati</taxon>
        <taxon>Bacillota</taxon>
        <taxon>Bacilli</taxon>
        <taxon>Bacillales</taxon>
        <taxon>Paenibacillaceae</taxon>
        <taxon>Paenibacillus</taxon>
    </lineage>
</organism>
<dbReference type="InterPro" id="IPR029044">
    <property type="entry name" value="Nucleotide-diphossugar_trans"/>
</dbReference>
<name>A0A926KMA6_9BACL</name>
<dbReference type="InterPro" id="IPR050834">
    <property type="entry name" value="Glycosyltransf_2"/>
</dbReference>
<gene>
    <name evidence="2" type="ORF">ICC18_06435</name>
</gene>
<evidence type="ECO:0000313" key="3">
    <source>
        <dbReference type="Proteomes" id="UP000650466"/>
    </source>
</evidence>
<reference evidence="2" key="1">
    <citation type="submission" date="2020-09" db="EMBL/GenBank/DDBJ databases">
        <title>Draft Genome Sequence of Paenibacillus sp. WST5.</title>
        <authorList>
            <person name="Bao Z."/>
        </authorList>
    </citation>
    <scope>NUCLEOTIDE SEQUENCE</scope>
    <source>
        <strain evidence="2">WST5</strain>
    </source>
</reference>
<keyword evidence="3" id="KW-1185">Reference proteome</keyword>
<dbReference type="PANTHER" id="PTHR43685:SF2">
    <property type="entry name" value="GLYCOSYLTRANSFERASE 2-LIKE DOMAIN-CONTAINING PROTEIN"/>
    <property type="match status" value="1"/>
</dbReference>
<dbReference type="SUPFAM" id="SSF53448">
    <property type="entry name" value="Nucleotide-diphospho-sugar transferases"/>
    <property type="match status" value="1"/>
</dbReference>
<accession>A0A926KMA6</accession>
<dbReference type="InterPro" id="IPR001173">
    <property type="entry name" value="Glyco_trans_2-like"/>
</dbReference>
<dbReference type="Gene3D" id="3.90.550.10">
    <property type="entry name" value="Spore Coat Polysaccharide Biosynthesis Protein SpsA, Chain A"/>
    <property type="match status" value="1"/>
</dbReference>
<dbReference type="Proteomes" id="UP000650466">
    <property type="component" value="Unassembled WGS sequence"/>
</dbReference>
<evidence type="ECO:0000313" key="2">
    <source>
        <dbReference type="EMBL" id="MBD0379743.1"/>
    </source>
</evidence>
<evidence type="ECO:0000259" key="1">
    <source>
        <dbReference type="Pfam" id="PF00535"/>
    </source>
</evidence>
<sequence length="256" mass="29773">MNEPTLSIITVCYNSAATIRDTFESVLAQNYENYEYIIVDGGSTDQTVQIIKEYEPRFRGKMKWKSERDQGLYDAMNKGIRQSNGKFIGIINSDDWYENGVFDSVDQHIEDHPEIDLFYGIIRIVKDGKEYMIRRNNYEFISDFSGMIQHPTCFVKREVYEKYGSFDTRYRISADIDFVLRILHKGIRYHAIDKIITNFRVGGASDQHSNAKEILDIKYKNGVITKNQLVMLSYKQRIKAILSSARNALKRKLASN</sequence>
<dbReference type="EMBL" id="JACVVD010000002">
    <property type="protein sequence ID" value="MBD0379743.1"/>
    <property type="molecule type" value="Genomic_DNA"/>
</dbReference>
<protein>
    <submittedName>
        <fullName evidence="2">Glycosyltransferase</fullName>
    </submittedName>
</protein>
<proteinExistence type="predicted"/>